<dbReference type="Proteomes" id="UP001221142">
    <property type="component" value="Unassembled WGS sequence"/>
</dbReference>
<dbReference type="AlphaFoldDB" id="A0AAD7BNP8"/>
<accession>A0AAD7BNP8</accession>
<sequence>MAHSLPSSALSCAPVLLLLSMFRTLNPKETKSNVGLEIGETKSRYTLGDRRPNDILLSFLEWHTAVVVVRALRLHACLLNLRLS</sequence>
<evidence type="ECO:0000313" key="2">
    <source>
        <dbReference type="EMBL" id="KAJ7626041.1"/>
    </source>
</evidence>
<protein>
    <recommendedName>
        <fullName evidence="4">Secreted protein</fullName>
    </recommendedName>
</protein>
<name>A0AAD7BNP8_9AGAR</name>
<reference evidence="2" key="1">
    <citation type="submission" date="2023-03" db="EMBL/GenBank/DDBJ databases">
        <title>Massive genome expansion in bonnet fungi (Mycena s.s.) driven by repeated elements and novel gene families across ecological guilds.</title>
        <authorList>
            <consortium name="Lawrence Berkeley National Laboratory"/>
            <person name="Harder C.B."/>
            <person name="Miyauchi S."/>
            <person name="Viragh M."/>
            <person name="Kuo A."/>
            <person name="Thoen E."/>
            <person name="Andreopoulos B."/>
            <person name="Lu D."/>
            <person name="Skrede I."/>
            <person name="Drula E."/>
            <person name="Henrissat B."/>
            <person name="Morin E."/>
            <person name="Kohler A."/>
            <person name="Barry K."/>
            <person name="LaButti K."/>
            <person name="Morin E."/>
            <person name="Salamov A."/>
            <person name="Lipzen A."/>
            <person name="Mereny Z."/>
            <person name="Hegedus B."/>
            <person name="Baldrian P."/>
            <person name="Stursova M."/>
            <person name="Weitz H."/>
            <person name="Taylor A."/>
            <person name="Grigoriev I.V."/>
            <person name="Nagy L.G."/>
            <person name="Martin F."/>
            <person name="Kauserud H."/>
        </authorList>
    </citation>
    <scope>NUCLEOTIDE SEQUENCE</scope>
    <source>
        <strain evidence="2">9284</strain>
    </source>
</reference>
<feature type="chain" id="PRO_5042203204" description="Secreted protein" evidence="1">
    <location>
        <begin position="28"/>
        <end position="84"/>
    </location>
</feature>
<keyword evidence="3" id="KW-1185">Reference proteome</keyword>
<gene>
    <name evidence="2" type="ORF">FB45DRAFT_74714</name>
</gene>
<evidence type="ECO:0000256" key="1">
    <source>
        <dbReference type="SAM" id="SignalP"/>
    </source>
</evidence>
<comment type="caution">
    <text evidence="2">The sequence shown here is derived from an EMBL/GenBank/DDBJ whole genome shotgun (WGS) entry which is preliminary data.</text>
</comment>
<evidence type="ECO:0008006" key="4">
    <source>
        <dbReference type="Google" id="ProtNLM"/>
    </source>
</evidence>
<dbReference type="EMBL" id="JARKIF010000012">
    <property type="protein sequence ID" value="KAJ7626041.1"/>
    <property type="molecule type" value="Genomic_DNA"/>
</dbReference>
<proteinExistence type="predicted"/>
<organism evidence="2 3">
    <name type="scientific">Roridomyces roridus</name>
    <dbReference type="NCBI Taxonomy" id="1738132"/>
    <lineage>
        <taxon>Eukaryota</taxon>
        <taxon>Fungi</taxon>
        <taxon>Dikarya</taxon>
        <taxon>Basidiomycota</taxon>
        <taxon>Agaricomycotina</taxon>
        <taxon>Agaricomycetes</taxon>
        <taxon>Agaricomycetidae</taxon>
        <taxon>Agaricales</taxon>
        <taxon>Marasmiineae</taxon>
        <taxon>Mycenaceae</taxon>
        <taxon>Roridomyces</taxon>
    </lineage>
</organism>
<feature type="signal peptide" evidence="1">
    <location>
        <begin position="1"/>
        <end position="27"/>
    </location>
</feature>
<keyword evidence="1" id="KW-0732">Signal</keyword>
<evidence type="ECO:0000313" key="3">
    <source>
        <dbReference type="Proteomes" id="UP001221142"/>
    </source>
</evidence>